<dbReference type="EMBL" id="PGCI01000145">
    <property type="protein sequence ID" value="PLW37280.1"/>
    <property type="molecule type" value="Genomic_DNA"/>
</dbReference>
<organism evidence="2 3">
    <name type="scientific">Puccinia coronata f. sp. avenae</name>
    <dbReference type="NCBI Taxonomy" id="200324"/>
    <lineage>
        <taxon>Eukaryota</taxon>
        <taxon>Fungi</taxon>
        <taxon>Dikarya</taxon>
        <taxon>Basidiomycota</taxon>
        <taxon>Pucciniomycotina</taxon>
        <taxon>Pucciniomycetes</taxon>
        <taxon>Pucciniales</taxon>
        <taxon>Pucciniaceae</taxon>
        <taxon>Puccinia</taxon>
    </lineage>
</organism>
<gene>
    <name evidence="2" type="ORF">PCASD_09420</name>
</gene>
<sequence length="282" mass="31247">MSHPLVSSPSSTYNDITINFDQLPNAEPVHLHLHTPTPTLTVELGFHPIHLLKFTLLLLAFLVIPLLSTNSSFPRPLGSSSRKLSGKNAHPRRPRRHTRCQLPATYQPPQSVVDAPFIPLPTRRHFRISHIGNQARRPAGTVVYTNQSSSDSDDYCSEDALTPEAPQQFRLVFGKRIRGEEQEFRGPSAMKGSRLANRSPHPPSLSSSPSSPSSNTCDTPLALHEHHHHVQSSLFKPDSVEQQSRSLPQKKAISFAATTQACTHRISTQIDSSISFLSCQLK</sequence>
<proteinExistence type="predicted"/>
<feature type="compositionally biased region" description="Basic residues" evidence="1">
    <location>
        <begin position="89"/>
        <end position="98"/>
    </location>
</feature>
<dbReference type="AlphaFoldDB" id="A0A2N5UHQ5"/>
<evidence type="ECO:0000313" key="2">
    <source>
        <dbReference type="EMBL" id="PLW37280.1"/>
    </source>
</evidence>
<feature type="compositionally biased region" description="Polar residues" evidence="1">
    <location>
        <begin position="73"/>
        <end position="83"/>
    </location>
</feature>
<accession>A0A2N5UHQ5</accession>
<evidence type="ECO:0000313" key="3">
    <source>
        <dbReference type="Proteomes" id="UP000235392"/>
    </source>
</evidence>
<evidence type="ECO:0000256" key="1">
    <source>
        <dbReference type="SAM" id="MobiDB-lite"/>
    </source>
</evidence>
<comment type="caution">
    <text evidence="2">The sequence shown here is derived from an EMBL/GenBank/DDBJ whole genome shotgun (WGS) entry which is preliminary data.</text>
</comment>
<feature type="region of interest" description="Disordered" evidence="1">
    <location>
        <begin position="73"/>
        <end position="98"/>
    </location>
</feature>
<reference evidence="2 3" key="1">
    <citation type="submission" date="2017-11" db="EMBL/GenBank/DDBJ databases">
        <title>De novo assembly and phasing of dikaryotic genomes from two isolates of Puccinia coronata f. sp. avenae, the causal agent of oat crown rust.</title>
        <authorList>
            <person name="Miller M.E."/>
            <person name="Zhang Y."/>
            <person name="Omidvar V."/>
            <person name="Sperschneider J."/>
            <person name="Schwessinger B."/>
            <person name="Raley C."/>
            <person name="Palmer J.M."/>
            <person name="Garnica D."/>
            <person name="Upadhyaya N."/>
            <person name="Rathjen J."/>
            <person name="Taylor J.M."/>
            <person name="Park R.F."/>
            <person name="Dodds P.N."/>
            <person name="Hirsch C.D."/>
            <person name="Kianian S.F."/>
            <person name="Figueroa M."/>
        </authorList>
    </citation>
    <scope>NUCLEOTIDE SEQUENCE [LARGE SCALE GENOMIC DNA]</scope>
    <source>
        <strain evidence="2">12SD80</strain>
    </source>
</reference>
<feature type="region of interest" description="Disordered" evidence="1">
    <location>
        <begin position="180"/>
        <end position="247"/>
    </location>
</feature>
<feature type="region of interest" description="Disordered" evidence="1">
    <location>
        <begin position="139"/>
        <end position="159"/>
    </location>
</feature>
<name>A0A2N5UHQ5_9BASI</name>
<dbReference type="Proteomes" id="UP000235392">
    <property type="component" value="Unassembled WGS sequence"/>
</dbReference>
<feature type="compositionally biased region" description="Low complexity" evidence="1">
    <location>
        <begin position="204"/>
        <end position="214"/>
    </location>
</feature>
<protein>
    <submittedName>
        <fullName evidence="2">Uncharacterized protein</fullName>
    </submittedName>
</protein>